<protein>
    <recommendedName>
        <fullName evidence="1">DNA methylase adenine-specific domain-containing protein</fullName>
    </recommendedName>
</protein>
<proteinExistence type="predicted"/>
<dbReference type="GO" id="GO:0008170">
    <property type="term" value="F:N-methyltransferase activity"/>
    <property type="evidence" value="ECO:0007669"/>
    <property type="project" value="InterPro"/>
</dbReference>
<name>E6QNV8_9ZZZZ</name>
<feature type="domain" description="DNA methylase adenine-specific" evidence="1">
    <location>
        <begin position="11"/>
        <end position="42"/>
    </location>
</feature>
<reference evidence="2" key="1">
    <citation type="submission" date="2009-10" db="EMBL/GenBank/DDBJ databases">
        <title>Diversity of trophic interactions inside an arsenic-rich microbial ecosystem.</title>
        <authorList>
            <person name="Bertin P.N."/>
            <person name="Heinrich-Salmeron A."/>
            <person name="Pelletier E."/>
            <person name="Goulhen-Chollet F."/>
            <person name="Arsene-Ploetze F."/>
            <person name="Gallien S."/>
            <person name="Calteau A."/>
            <person name="Vallenet D."/>
            <person name="Casiot C."/>
            <person name="Chane-Woon-Ming B."/>
            <person name="Giloteaux L."/>
            <person name="Barakat M."/>
            <person name="Bonnefoy V."/>
            <person name="Bruneel O."/>
            <person name="Chandler M."/>
            <person name="Cleiss J."/>
            <person name="Duran R."/>
            <person name="Elbaz-Poulichet F."/>
            <person name="Fonknechten N."/>
            <person name="Lauga B."/>
            <person name="Mornico D."/>
            <person name="Ortet P."/>
            <person name="Schaeffer C."/>
            <person name="Siguier P."/>
            <person name="Alexander Thil Smith A."/>
            <person name="Van Dorsselaer A."/>
            <person name="Weissenbach J."/>
            <person name="Medigue C."/>
            <person name="Le Paslier D."/>
        </authorList>
    </citation>
    <scope>NUCLEOTIDE SEQUENCE</scope>
</reference>
<dbReference type="InterPro" id="IPR003356">
    <property type="entry name" value="DNA_methylase_A-5"/>
</dbReference>
<sequence length="102" mass="11481">MVNQGRSEWEGRYARRVPIAEIEENGYNLNISRYVSTAQSEEEIDLQAVHAELTVLERKIAEAATQRHNTFLQELGLPLARDAVTDCVILVIQAFGEKGIIL</sequence>
<dbReference type="GO" id="GO:0003677">
    <property type="term" value="F:DNA binding"/>
    <property type="evidence" value="ECO:0007669"/>
    <property type="project" value="InterPro"/>
</dbReference>
<comment type="caution">
    <text evidence="2">The sequence shown here is derived from an EMBL/GenBank/DDBJ whole genome shotgun (WGS) entry which is preliminary data.</text>
</comment>
<accession>E6QNV8</accession>
<dbReference type="Pfam" id="PF02384">
    <property type="entry name" value="N6_Mtase"/>
    <property type="match status" value="1"/>
</dbReference>
<dbReference type="AlphaFoldDB" id="E6QNV8"/>
<gene>
    <name evidence="2" type="ORF">CARN6_2458</name>
</gene>
<dbReference type="Gene3D" id="3.40.50.150">
    <property type="entry name" value="Vaccinia Virus protein VP39"/>
    <property type="match status" value="1"/>
</dbReference>
<dbReference type="EMBL" id="CABQ01000293">
    <property type="protein sequence ID" value="CBI08929.1"/>
    <property type="molecule type" value="Genomic_DNA"/>
</dbReference>
<organism evidence="2">
    <name type="scientific">mine drainage metagenome</name>
    <dbReference type="NCBI Taxonomy" id="410659"/>
    <lineage>
        <taxon>unclassified sequences</taxon>
        <taxon>metagenomes</taxon>
        <taxon>ecological metagenomes</taxon>
    </lineage>
</organism>
<evidence type="ECO:0000313" key="2">
    <source>
        <dbReference type="EMBL" id="CBI08929.1"/>
    </source>
</evidence>
<dbReference type="SUPFAM" id="SSF53335">
    <property type="entry name" value="S-adenosyl-L-methionine-dependent methyltransferases"/>
    <property type="match status" value="1"/>
</dbReference>
<evidence type="ECO:0000259" key="1">
    <source>
        <dbReference type="Pfam" id="PF02384"/>
    </source>
</evidence>
<dbReference type="InterPro" id="IPR029063">
    <property type="entry name" value="SAM-dependent_MTases_sf"/>
</dbReference>